<protein>
    <submittedName>
        <fullName evidence="18">Formamidopyrimidine-DNA glycosylase</fullName>
        <ecNumber evidence="18">3.2.2.23</ecNumber>
        <ecNumber evidence="18">4.2.99.18</ecNumber>
    </submittedName>
</protein>
<dbReference type="SUPFAM" id="SSF57716">
    <property type="entry name" value="Glucocorticoid receptor-like (DNA-binding domain)"/>
    <property type="match status" value="1"/>
</dbReference>
<dbReference type="GO" id="GO:0034039">
    <property type="term" value="F:8-oxo-7,8-dihydroguanine DNA N-glycosylase activity"/>
    <property type="evidence" value="ECO:0007669"/>
    <property type="project" value="TreeGrafter"/>
</dbReference>
<evidence type="ECO:0000256" key="13">
    <source>
        <dbReference type="ARBA" id="ARBA00023295"/>
    </source>
</evidence>
<evidence type="ECO:0000256" key="6">
    <source>
        <dbReference type="ARBA" id="ARBA00022771"/>
    </source>
</evidence>
<reference evidence="18 19" key="1">
    <citation type="submission" date="2020-08" db="EMBL/GenBank/DDBJ databases">
        <title>Sequencing the genomes of 1000 actinobacteria strains.</title>
        <authorList>
            <person name="Klenk H.-P."/>
        </authorList>
    </citation>
    <scope>NUCLEOTIDE SEQUENCE [LARGE SCALE GENOMIC DNA]</scope>
    <source>
        <strain evidence="18 19">DSM 102122</strain>
    </source>
</reference>
<keyword evidence="10" id="KW-0234">DNA repair</keyword>
<evidence type="ECO:0000256" key="10">
    <source>
        <dbReference type="ARBA" id="ARBA00023204"/>
    </source>
</evidence>
<dbReference type="InterPro" id="IPR035937">
    <property type="entry name" value="FPG_N"/>
</dbReference>
<evidence type="ECO:0000256" key="1">
    <source>
        <dbReference type="ARBA" id="ARBA00001668"/>
    </source>
</evidence>
<evidence type="ECO:0000256" key="7">
    <source>
        <dbReference type="ARBA" id="ARBA00022801"/>
    </source>
</evidence>
<feature type="domain" description="Formamidopyrimidine-DNA glycosylase catalytic" evidence="17">
    <location>
        <begin position="2"/>
        <end position="120"/>
    </location>
</feature>
<dbReference type="Gene3D" id="1.10.8.50">
    <property type="match status" value="1"/>
</dbReference>
<dbReference type="Proteomes" id="UP000542813">
    <property type="component" value="Unassembled WGS sequence"/>
</dbReference>
<dbReference type="Pfam" id="PF01149">
    <property type="entry name" value="Fapy_DNA_glyco"/>
    <property type="match status" value="1"/>
</dbReference>
<evidence type="ECO:0000256" key="9">
    <source>
        <dbReference type="ARBA" id="ARBA00023125"/>
    </source>
</evidence>
<dbReference type="SUPFAM" id="SSF46946">
    <property type="entry name" value="S13-like H2TH domain"/>
    <property type="match status" value="1"/>
</dbReference>
<evidence type="ECO:0000256" key="2">
    <source>
        <dbReference type="ARBA" id="ARBA00001947"/>
    </source>
</evidence>
<evidence type="ECO:0000313" key="18">
    <source>
        <dbReference type="EMBL" id="MBB5791926.1"/>
    </source>
</evidence>
<comment type="caution">
    <text evidence="18">The sequence shown here is derived from an EMBL/GenBank/DDBJ whole genome shotgun (WGS) entry which is preliminary data.</text>
</comment>
<proteinExistence type="inferred from homology"/>
<keyword evidence="11 18" id="KW-0456">Lyase</keyword>
<dbReference type="EMBL" id="JACHMM010000001">
    <property type="protein sequence ID" value="MBB5791926.1"/>
    <property type="molecule type" value="Genomic_DNA"/>
</dbReference>
<keyword evidence="13 18" id="KW-0326">Glycosidase</keyword>
<evidence type="ECO:0000256" key="4">
    <source>
        <dbReference type="ARBA" id="ARBA00022723"/>
    </source>
</evidence>
<evidence type="ECO:0000256" key="15">
    <source>
        <dbReference type="PROSITE-ProRule" id="PRU00391"/>
    </source>
</evidence>
<keyword evidence="9" id="KW-0238">DNA-binding</keyword>
<keyword evidence="4" id="KW-0479">Metal-binding</keyword>
<dbReference type="PROSITE" id="PS51068">
    <property type="entry name" value="FPG_CAT"/>
    <property type="match status" value="1"/>
</dbReference>
<sequence>MPELPDVEGFRRVLSRAAGRRIDGVDVLDAGVLRGVDGGELRDALVGAAFAGPRRHGKWLIGPLRAGPRHRLDEPSVVFHFGMTGSLTWIDADADRHRLDRVIISAGSRELRYRDLRKLQGIRLVPDDDGVGSLLAGLGPDAARIGAAELGRRLARRQRTLKPALTDQAVVAGLGNLLADEILWQARIHPRRGTLDLTDADRRRLHRTMTTVLDRSTRVGRVPGRDDWLTGHRDDRDGVCPRCGTPLRRTRLGGRTTVWCPRCQSE</sequence>
<dbReference type="EC" id="4.2.99.18" evidence="18"/>
<dbReference type="Gene3D" id="3.20.190.10">
    <property type="entry name" value="MutM-like, N-terminal"/>
    <property type="match status" value="1"/>
</dbReference>
<dbReference type="Pfam" id="PF06827">
    <property type="entry name" value="zf-FPG_IleRS"/>
    <property type="match status" value="1"/>
</dbReference>
<keyword evidence="6 15" id="KW-0863">Zinc-finger</keyword>
<dbReference type="InterPro" id="IPR000214">
    <property type="entry name" value="Znf_DNA_glyclase/AP_lyase"/>
</dbReference>
<feature type="domain" description="FPG-type" evidence="16">
    <location>
        <begin position="221"/>
        <end position="265"/>
    </location>
</feature>
<dbReference type="GO" id="GO:0003684">
    <property type="term" value="F:damaged DNA binding"/>
    <property type="evidence" value="ECO:0007669"/>
    <property type="project" value="InterPro"/>
</dbReference>
<dbReference type="GO" id="GO:0008270">
    <property type="term" value="F:zinc ion binding"/>
    <property type="evidence" value="ECO:0007669"/>
    <property type="project" value="UniProtKB-KW"/>
</dbReference>
<dbReference type="PANTHER" id="PTHR22993">
    <property type="entry name" value="FORMAMIDOPYRIMIDINE-DNA GLYCOSYLASE"/>
    <property type="match status" value="1"/>
</dbReference>
<dbReference type="Pfam" id="PF06831">
    <property type="entry name" value="H2TH"/>
    <property type="match status" value="1"/>
</dbReference>
<keyword evidence="8" id="KW-0862">Zinc</keyword>
<accession>A0A7W9GY53</accession>
<evidence type="ECO:0000256" key="12">
    <source>
        <dbReference type="ARBA" id="ARBA00023268"/>
    </source>
</evidence>
<evidence type="ECO:0000259" key="17">
    <source>
        <dbReference type="PROSITE" id="PS51068"/>
    </source>
</evidence>
<evidence type="ECO:0000256" key="5">
    <source>
        <dbReference type="ARBA" id="ARBA00022763"/>
    </source>
</evidence>
<dbReference type="InterPro" id="IPR012319">
    <property type="entry name" value="FPG_cat"/>
</dbReference>
<dbReference type="InterPro" id="IPR010979">
    <property type="entry name" value="Ribosomal_uS13-like_H2TH"/>
</dbReference>
<keyword evidence="7 18" id="KW-0378">Hydrolase</keyword>
<evidence type="ECO:0000256" key="8">
    <source>
        <dbReference type="ARBA" id="ARBA00022833"/>
    </source>
</evidence>
<organism evidence="18 19">
    <name type="scientific">Jiangella mangrovi</name>
    <dbReference type="NCBI Taxonomy" id="1524084"/>
    <lineage>
        <taxon>Bacteria</taxon>
        <taxon>Bacillati</taxon>
        <taxon>Actinomycetota</taxon>
        <taxon>Actinomycetes</taxon>
        <taxon>Jiangellales</taxon>
        <taxon>Jiangellaceae</taxon>
        <taxon>Jiangella</taxon>
    </lineage>
</organism>
<comment type="cofactor">
    <cofactor evidence="2">
        <name>Zn(2+)</name>
        <dbReference type="ChEBI" id="CHEBI:29105"/>
    </cofactor>
</comment>
<dbReference type="InterPro" id="IPR015887">
    <property type="entry name" value="DNA_glyclase_Znf_dom_DNA_BS"/>
</dbReference>
<dbReference type="AlphaFoldDB" id="A0A7W9GY53"/>
<comment type="catalytic activity">
    <reaction evidence="1">
        <text>Hydrolysis of DNA containing ring-opened 7-methylguanine residues, releasing 2,6-diamino-4-hydroxy-5-(N-methyl)formamidopyrimidine.</text>
        <dbReference type="EC" id="3.2.2.23"/>
    </reaction>
</comment>
<evidence type="ECO:0000313" key="19">
    <source>
        <dbReference type="Proteomes" id="UP000542813"/>
    </source>
</evidence>
<dbReference type="GO" id="GO:0140078">
    <property type="term" value="F:class I DNA-(apurinic or apyrimidinic site) endonuclease activity"/>
    <property type="evidence" value="ECO:0007669"/>
    <property type="project" value="UniProtKB-EC"/>
</dbReference>
<evidence type="ECO:0000256" key="11">
    <source>
        <dbReference type="ARBA" id="ARBA00023239"/>
    </source>
</evidence>
<keyword evidence="12" id="KW-0511">Multifunctional enzyme</keyword>
<dbReference type="RefSeq" id="WP_184829076.1">
    <property type="nucleotide sequence ID" value="NZ_JACHMM010000001.1"/>
</dbReference>
<dbReference type="PANTHER" id="PTHR22993:SF9">
    <property type="entry name" value="FORMAMIDOPYRIMIDINE-DNA GLYCOSYLASE"/>
    <property type="match status" value="1"/>
</dbReference>
<evidence type="ECO:0000259" key="16">
    <source>
        <dbReference type="PROSITE" id="PS51066"/>
    </source>
</evidence>
<gene>
    <name evidence="18" type="ORF">HD601_006501</name>
</gene>
<comment type="catalytic activity">
    <reaction evidence="14">
        <text>2'-deoxyribonucleotide-(2'-deoxyribose 5'-phosphate)-2'-deoxyribonucleotide-DNA = a 3'-end 2'-deoxyribonucleotide-(2,3-dehydro-2,3-deoxyribose 5'-phosphate)-DNA + a 5'-end 5'-phospho-2'-deoxyribonucleoside-DNA + H(+)</text>
        <dbReference type="Rhea" id="RHEA:66592"/>
        <dbReference type="Rhea" id="RHEA-COMP:13180"/>
        <dbReference type="Rhea" id="RHEA-COMP:16897"/>
        <dbReference type="Rhea" id="RHEA-COMP:17067"/>
        <dbReference type="ChEBI" id="CHEBI:15378"/>
        <dbReference type="ChEBI" id="CHEBI:136412"/>
        <dbReference type="ChEBI" id="CHEBI:157695"/>
        <dbReference type="ChEBI" id="CHEBI:167181"/>
        <dbReference type="EC" id="4.2.99.18"/>
    </reaction>
</comment>
<keyword evidence="19" id="KW-1185">Reference proteome</keyword>
<dbReference type="PROSITE" id="PS01242">
    <property type="entry name" value="ZF_FPG_1"/>
    <property type="match status" value="1"/>
</dbReference>
<dbReference type="PROSITE" id="PS51066">
    <property type="entry name" value="ZF_FPG_2"/>
    <property type="match status" value="1"/>
</dbReference>
<dbReference type="SMART" id="SM01232">
    <property type="entry name" value="H2TH"/>
    <property type="match status" value="1"/>
</dbReference>
<dbReference type="InterPro" id="IPR010663">
    <property type="entry name" value="Znf_FPG/IleRS"/>
</dbReference>
<keyword evidence="5" id="KW-0227">DNA damage</keyword>
<evidence type="ECO:0000256" key="3">
    <source>
        <dbReference type="ARBA" id="ARBA00009409"/>
    </source>
</evidence>
<comment type="similarity">
    <text evidence="3">Belongs to the FPG family.</text>
</comment>
<evidence type="ECO:0000256" key="14">
    <source>
        <dbReference type="ARBA" id="ARBA00044632"/>
    </source>
</evidence>
<dbReference type="EC" id="3.2.2.23" evidence="18"/>
<name>A0A7W9GY53_9ACTN</name>
<dbReference type="GO" id="GO:0006284">
    <property type="term" value="P:base-excision repair"/>
    <property type="evidence" value="ECO:0007669"/>
    <property type="project" value="InterPro"/>
</dbReference>
<dbReference type="SMART" id="SM00898">
    <property type="entry name" value="Fapy_DNA_glyco"/>
    <property type="match status" value="1"/>
</dbReference>
<dbReference type="SUPFAM" id="SSF81624">
    <property type="entry name" value="N-terminal domain of MutM-like DNA repair proteins"/>
    <property type="match status" value="1"/>
</dbReference>
<dbReference type="InterPro" id="IPR015886">
    <property type="entry name" value="H2TH_FPG"/>
</dbReference>